<evidence type="ECO:0000313" key="2">
    <source>
        <dbReference type="EnsemblProtists" id="EKX39286"/>
    </source>
</evidence>
<dbReference type="Proteomes" id="UP000011087">
    <property type="component" value="Unassembled WGS sequence"/>
</dbReference>
<reference evidence="2" key="3">
    <citation type="submission" date="2016-03" db="UniProtKB">
        <authorList>
            <consortium name="EnsemblProtists"/>
        </authorList>
    </citation>
    <scope>IDENTIFICATION</scope>
</reference>
<dbReference type="RefSeq" id="XP_005826266.1">
    <property type="nucleotide sequence ID" value="XM_005826209.1"/>
</dbReference>
<dbReference type="GeneID" id="17295939"/>
<dbReference type="HOGENOM" id="CLU_1036054_0_0_1"/>
<dbReference type="OMA" id="TWEDSII"/>
<gene>
    <name evidence="1" type="ORF">GUITHDRAFT_143685</name>
</gene>
<organism evidence="1">
    <name type="scientific">Guillardia theta (strain CCMP2712)</name>
    <name type="common">Cryptophyte</name>
    <dbReference type="NCBI Taxonomy" id="905079"/>
    <lineage>
        <taxon>Eukaryota</taxon>
        <taxon>Cryptophyceae</taxon>
        <taxon>Pyrenomonadales</taxon>
        <taxon>Geminigeraceae</taxon>
        <taxon>Guillardia</taxon>
    </lineage>
</organism>
<sequence>MSLQGEKRILLGMKFQELFQCAWTASRFWIIFIVVVSVPTASSEGSTPAGGLFNGAWGIGGKTREIPPASVTPEIEHDVHGKDEDHRWYDTVRDVFSRIETPGITWNLKPKRTILKIRKRLYPLGITRLTLGADFDPMLGSWRRSVKTSWRDLVIGGNINIQGSEIAITKDFNVDERTSLWLKAGFDWQTKKSMIGFKIRPNPGLSARMYSESGPMLQMRKRVPLHENFHVEFDSLPDAAYTSTSGGKLSLGLGDFKVDMRELNAVIEL</sequence>
<accession>L1ISR6</accession>
<dbReference type="EMBL" id="JH993041">
    <property type="protein sequence ID" value="EKX39286.1"/>
    <property type="molecule type" value="Genomic_DNA"/>
</dbReference>
<protein>
    <submittedName>
        <fullName evidence="1 2">Uncharacterized protein</fullName>
    </submittedName>
</protein>
<dbReference type="KEGG" id="gtt:GUITHDRAFT_143685"/>
<dbReference type="PaxDb" id="55529-EKX39286"/>
<evidence type="ECO:0000313" key="1">
    <source>
        <dbReference type="EMBL" id="EKX39286.1"/>
    </source>
</evidence>
<keyword evidence="3" id="KW-1185">Reference proteome</keyword>
<reference evidence="3" key="2">
    <citation type="submission" date="2012-11" db="EMBL/GenBank/DDBJ databases">
        <authorList>
            <person name="Kuo A."/>
            <person name="Curtis B.A."/>
            <person name="Tanifuji G."/>
            <person name="Burki F."/>
            <person name="Gruber A."/>
            <person name="Irimia M."/>
            <person name="Maruyama S."/>
            <person name="Arias M.C."/>
            <person name="Ball S.G."/>
            <person name="Gile G.H."/>
            <person name="Hirakawa Y."/>
            <person name="Hopkins J.F."/>
            <person name="Rensing S.A."/>
            <person name="Schmutz J."/>
            <person name="Symeonidi A."/>
            <person name="Elias M."/>
            <person name="Eveleigh R.J."/>
            <person name="Herman E.K."/>
            <person name="Klute M.J."/>
            <person name="Nakayama T."/>
            <person name="Obornik M."/>
            <person name="Reyes-Prieto A."/>
            <person name="Armbrust E.V."/>
            <person name="Aves S.J."/>
            <person name="Beiko R.G."/>
            <person name="Coutinho P."/>
            <person name="Dacks J.B."/>
            <person name="Durnford D.G."/>
            <person name="Fast N.M."/>
            <person name="Green B.R."/>
            <person name="Grisdale C."/>
            <person name="Hempe F."/>
            <person name="Henrissat B."/>
            <person name="Hoppner M.P."/>
            <person name="Ishida K.-I."/>
            <person name="Kim E."/>
            <person name="Koreny L."/>
            <person name="Kroth P.G."/>
            <person name="Liu Y."/>
            <person name="Malik S.-B."/>
            <person name="Maier U.G."/>
            <person name="McRose D."/>
            <person name="Mock T."/>
            <person name="Neilson J.A."/>
            <person name="Onodera N.T."/>
            <person name="Poole A.M."/>
            <person name="Pritham E.J."/>
            <person name="Richards T.A."/>
            <person name="Rocap G."/>
            <person name="Roy S.W."/>
            <person name="Sarai C."/>
            <person name="Schaack S."/>
            <person name="Shirato S."/>
            <person name="Slamovits C.H."/>
            <person name="Spencer D.F."/>
            <person name="Suzuki S."/>
            <person name="Worden A.Z."/>
            <person name="Zauner S."/>
            <person name="Barry K."/>
            <person name="Bell C."/>
            <person name="Bharti A.K."/>
            <person name="Crow J.A."/>
            <person name="Grimwood J."/>
            <person name="Kramer R."/>
            <person name="Lindquist E."/>
            <person name="Lucas S."/>
            <person name="Salamov A."/>
            <person name="McFadden G.I."/>
            <person name="Lane C.E."/>
            <person name="Keeling P.J."/>
            <person name="Gray M.W."/>
            <person name="Grigoriev I.V."/>
            <person name="Archibald J.M."/>
        </authorList>
    </citation>
    <scope>NUCLEOTIDE SEQUENCE</scope>
    <source>
        <strain evidence="3">CCMP2712</strain>
    </source>
</reference>
<name>L1ISR6_GUITC</name>
<reference evidence="1 3" key="1">
    <citation type="journal article" date="2012" name="Nature">
        <title>Algal genomes reveal evolutionary mosaicism and the fate of nucleomorphs.</title>
        <authorList>
            <consortium name="DOE Joint Genome Institute"/>
            <person name="Curtis B.A."/>
            <person name="Tanifuji G."/>
            <person name="Burki F."/>
            <person name="Gruber A."/>
            <person name="Irimia M."/>
            <person name="Maruyama S."/>
            <person name="Arias M.C."/>
            <person name="Ball S.G."/>
            <person name="Gile G.H."/>
            <person name="Hirakawa Y."/>
            <person name="Hopkins J.F."/>
            <person name="Kuo A."/>
            <person name="Rensing S.A."/>
            <person name="Schmutz J."/>
            <person name="Symeonidi A."/>
            <person name="Elias M."/>
            <person name="Eveleigh R.J."/>
            <person name="Herman E.K."/>
            <person name="Klute M.J."/>
            <person name="Nakayama T."/>
            <person name="Obornik M."/>
            <person name="Reyes-Prieto A."/>
            <person name="Armbrust E.V."/>
            <person name="Aves S.J."/>
            <person name="Beiko R.G."/>
            <person name="Coutinho P."/>
            <person name="Dacks J.B."/>
            <person name="Durnford D.G."/>
            <person name="Fast N.M."/>
            <person name="Green B.R."/>
            <person name="Grisdale C.J."/>
            <person name="Hempel F."/>
            <person name="Henrissat B."/>
            <person name="Hoppner M.P."/>
            <person name="Ishida K."/>
            <person name="Kim E."/>
            <person name="Koreny L."/>
            <person name="Kroth P.G."/>
            <person name="Liu Y."/>
            <person name="Malik S.B."/>
            <person name="Maier U.G."/>
            <person name="McRose D."/>
            <person name="Mock T."/>
            <person name="Neilson J.A."/>
            <person name="Onodera N.T."/>
            <person name="Poole A.M."/>
            <person name="Pritham E.J."/>
            <person name="Richards T.A."/>
            <person name="Rocap G."/>
            <person name="Roy S.W."/>
            <person name="Sarai C."/>
            <person name="Schaack S."/>
            <person name="Shirato S."/>
            <person name="Slamovits C.H."/>
            <person name="Spencer D.F."/>
            <person name="Suzuki S."/>
            <person name="Worden A.Z."/>
            <person name="Zauner S."/>
            <person name="Barry K."/>
            <person name="Bell C."/>
            <person name="Bharti A.K."/>
            <person name="Crow J.A."/>
            <person name="Grimwood J."/>
            <person name="Kramer R."/>
            <person name="Lindquist E."/>
            <person name="Lucas S."/>
            <person name="Salamov A."/>
            <person name="McFadden G.I."/>
            <person name="Lane C.E."/>
            <person name="Keeling P.J."/>
            <person name="Gray M.W."/>
            <person name="Grigoriev I.V."/>
            <person name="Archibald J.M."/>
        </authorList>
    </citation>
    <scope>NUCLEOTIDE SEQUENCE</scope>
    <source>
        <strain evidence="1 3">CCMP2712</strain>
    </source>
</reference>
<evidence type="ECO:0000313" key="3">
    <source>
        <dbReference type="Proteomes" id="UP000011087"/>
    </source>
</evidence>
<dbReference type="EnsemblProtists" id="EKX39286">
    <property type="protein sequence ID" value="EKX39286"/>
    <property type="gene ID" value="GUITHDRAFT_143685"/>
</dbReference>
<dbReference type="AlphaFoldDB" id="L1ISR6"/>
<proteinExistence type="predicted"/>